<dbReference type="Proteomes" id="UP000596660">
    <property type="component" value="Unplaced"/>
</dbReference>
<keyword evidence="3" id="KW-1185">Reference proteome</keyword>
<dbReference type="Pfam" id="PF03080">
    <property type="entry name" value="Neprosin"/>
    <property type="match status" value="1"/>
</dbReference>
<dbReference type="InterPro" id="IPR004314">
    <property type="entry name" value="Neprosin"/>
</dbReference>
<dbReference type="PANTHER" id="PTHR31589">
    <property type="entry name" value="PROTEIN, PUTATIVE (DUF239)-RELATED-RELATED"/>
    <property type="match status" value="1"/>
</dbReference>
<dbReference type="PANTHER" id="PTHR31589:SF235">
    <property type="entry name" value="PROTEIN, PUTATIVE (DUF239)-RELATED"/>
    <property type="match status" value="1"/>
</dbReference>
<dbReference type="InterPro" id="IPR053168">
    <property type="entry name" value="Glutamic_endopeptidase"/>
</dbReference>
<reference evidence="2" key="1">
    <citation type="journal article" date="2017" name="Nature">
        <title>The genome of Chenopodium quinoa.</title>
        <authorList>
            <person name="Jarvis D.E."/>
            <person name="Ho Y.S."/>
            <person name="Lightfoot D.J."/>
            <person name="Schmoeckel S.M."/>
            <person name="Li B."/>
            <person name="Borm T.J.A."/>
            <person name="Ohyanagi H."/>
            <person name="Mineta K."/>
            <person name="Michell C.T."/>
            <person name="Saber N."/>
            <person name="Kharbatia N.M."/>
            <person name="Rupper R.R."/>
            <person name="Sharp A.R."/>
            <person name="Dally N."/>
            <person name="Boughton B.A."/>
            <person name="Woo Y.H."/>
            <person name="Gao G."/>
            <person name="Schijlen E.G.W.M."/>
            <person name="Guo X."/>
            <person name="Momin A.A."/>
            <person name="Negrao S."/>
            <person name="Al-Babili S."/>
            <person name="Gehring C."/>
            <person name="Roessner U."/>
            <person name="Jung C."/>
            <person name="Murphy K."/>
            <person name="Arold S.T."/>
            <person name="Gojobori T."/>
            <person name="van der Linden C.G."/>
            <person name="van Loo E.N."/>
            <person name="Jellen E.N."/>
            <person name="Maughan P.J."/>
            <person name="Tester M."/>
        </authorList>
    </citation>
    <scope>NUCLEOTIDE SEQUENCE [LARGE SCALE GENOMIC DNA]</scope>
    <source>
        <strain evidence="2">cv. PI 614886</strain>
    </source>
</reference>
<reference evidence="2" key="2">
    <citation type="submission" date="2021-03" db="UniProtKB">
        <authorList>
            <consortium name="EnsemblPlants"/>
        </authorList>
    </citation>
    <scope>IDENTIFICATION</scope>
</reference>
<evidence type="ECO:0000313" key="3">
    <source>
        <dbReference type="Proteomes" id="UP000596660"/>
    </source>
</evidence>
<dbReference type="EnsemblPlants" id="AUR62025421-RA">
    <property type="protein sequence ID" value="AUR62025421-RA:cds"/>
    <property type="gene ID" value="AUR62025421"/>
</dbReference>
<proteinExistence type="predicted"/>
<dbReference type="AlphaFoldDB" id="A0A803M945"/>
<evidence type="ECO:0000259" key="1">
    <source>
        <dbReference type="PROSITE" id="PS52045"/>
    </source>
</evidence>
<name>A0A803M945_CHEQI</name>
<sequence length="143" mass="15712">MSPLSNITGPIYASSFFVYQDEKNGNYYLQEGKDNVELGFWPKDIFVGLANGATYAGCGGEVKTEGTVKPIDAPVMGAGTYPDVLPEKTNFAYCKFQVVDEAHNIVTTPDLEEFTNNKEYNAVVTNQENAKFIYFGGPFPVNV</sequence>
<dbReference type="PROSITE" id="PS52045">
    <property type="entry name" value="NEPROSIN_PEP_CD"/>
    <property type="match status" value="1"/>
</dbReference>
<evidence type="ECO:0000313" key="2">
    <source>
        <dbReference type="EnsemblPlants" id="AUR62025421-RA:cds"/>
    </source>
</evidence>
<accession>A0A803M945</accession>
<organism evidence="2 3">
    <name type="scientific">Chenopodium quinoa</name>
    <name type="common">Quinoa</name>
    <dbReference type="NCBI Taxonomy" id="63459"/>
    <lineage>
        <taxon>Eukaryota</taxon>
        <taxon>Viridiplantae</taxon>
        <taxon>Streptophyta</taxon>
        <taxon>Embryophyta</taxon>
        <taxon>Tracheophyta</taxon>
        <taxon>Spermatophyta</taxon>
        <taxon>Magnoliopsida</taxon>
        <taxon>eudicotyledons</taxon>
        <taxon>Gunneridae</taxon>
        <taxon>Pentapetalae</taxon>
        <taxon>Caryophyllales</taxon>
        <taxon>Chenopodiaceae</taxon>
        <taxon>Chenopodioideae</taxon>
        <taxon>Atripliceae</taxon>
        <taxon>Chenopodium</taxon>
    </lineage>
</organism>
<feature type="domain" description="Neprosin PEP catalytic" evidence="1">
    <location>
        <begin position="1"/>
        <end position="143"/>
    </location>
</feature>
<dbReference type="Gramene" id="AUR62025421-RA">
    <property type="protein sequence ID" value="AUR62025421-RA:cds"/>
    <property type="gene ID" value="AUR62025421"/>
</dbReference>
<protein>
    <recommendedName>
        <fullName evidence="1">Neprosin PEP catalytic domain-containing protein</fullName>
    </recommendedName>
</protein>